<dbReference type="PANTHER" id="PTHR10366:SF564">
    <property type="entry name" value="STEROL-4-ALPHA-CARBOXYLATE 3-DEHYDROGENASE, DECARBOXYLATING"/>
    <property type="match status" value="1"/>
</dbReference>
<dbReference type="SUPFAM" id="SSF51735">
    <property type="entry name" value="NAD(P)-binding Rossmann-fold domains"/>
    <property type="match status" value="1"/>
</dbReference>
<evidence type="ECO:0000313" key="4">
    <source>
        <dbReference type="Proteomes" id="UP001583280"/>
    </source>
</evidence>
<sequence>MAICRYLVTATVRSSEKGKILLASLPEKFQAQVDYAVVRDVVAENAFDDAVKSAPFTFVIQTAMPYHTKCSDPIKDFIDPAVKGTTGILNAVHLYGPTIKRVVLTSSSATI</sequence>
<comment type="similarity">
    <text evidence="2">Belongs to the NAD(P)-dependent epimerase/dehydratase family. Dihydroflavonol-4-reductase subfamily.</text>
</comment>
<dbReference type="EC" id="1.1.1.283" evidence="3"/>
<proteinExistence type="inferred from homology"/>
<comment type="caution">
    <text evidence="3">The sequence shown here is derived from an EMBL/GenBank/DDBJ whole genome shotgun (WGS) entry which is preliminary data.</text>
</comment>
<keyword evidence="4" id="KW-1185">Reference proteome</keyword>
<dbReference type="GO" id="GO:0043892">
    <property type="term" value="F:methylglyoxal reductase (NADPH) activity"/>
    <property type="evidence" value="ECO:0007669"/>
    <property type="project" value="UniProtKB-EC"/>
</dbReference>
<protein>
    <submittedName>
        <fullName evidence="3">Methylglyoxal reductase (NADPH-dependent) gre2</fullName>
        <ecNumber evidence="3">1.1.1.283</ecNumber>
    </submittedName>
</protein>
<dbReference type="InterPro" id="IPR050425">
    <property type="entry name" value="NAD(P)_dehydrat-like"/>
</dbReference>
<name>A0ABR3YY22_9PEZI</name>
<reference evidence="3 4" key="1">
    <citation type="journal article" date="2024" name="IMA Fungus">
        <title>IMA Genome - F19 : A genome assembly and annotation guide to empower mycologists, including annotated draft genome sequences of Ceratocystis pirilliformis, Diaporthe australafricana, Fusarium ophioides, Paecilomyces lecythidis, and Sporothrix stenoceras.</title>
        <authorList>
            <person name="Aylward J."/>
            <person name="Wilson A.M."/>
            <person name="Visagie C.M."/>
            <person name="Spraker J."/>
            <person name="Barnes I."/>
            <person name="Buitendag C."/>
            <person name="Ceriani C."/>
            <person name="Del Mar Angel L."/>
            <person name="du Plessis D."/>
            <person name="Fuchs T."/>
            <person name="Gasser K."/>
            <person name="Kramer D."/>
            <person name="Li W."/>
            <person name="Munsamy K."/>
            <person name="Piso A."/>
            <person name="Price J.L."/>
            <person name="Sonnekus B."/>
            <person name="Thomas C."/>
            <person name="van der Nest A."/>
            <person name="van Dijk A."/>
            <person name="van Heerden A."/>
            <person name="van Vuuren N."/>
            <person name="Yilmaz N."/>
            <person name="Duong T.A."/>
            <person name="van der Merwe N.A."/>
            <person name="Wingfield M.J."/>
            <person name="Wingfield B.D."/>
        </authorList>
    </citation>
    <scope>NUCLEOTIDE SEQUENCE [LARGE SCALE GENOMIC DNA]</scope>
    <source>
        <strain evidence="3 4">CMW 12675</strain>
    </source>
</reference>
<dbReference type="EMBL" id="JAWDJO010000122">
    <property type="protein sequence ID" value="KAL1892812.1"/>
    <property type="molecule type" value="Genomic_DNA"/>
</dbReference>
<dbReference type="PANTHER" id="PTHR10366">
    <property type="entry name" value="NAD DEPENDENT EPIMERASE/DEHYDRATASE"/>
    <property type="match status" value="1"/>
</dbReference>
<dbReference type="InterPro" id="IPR036291">
    <property type="entry name" value="NAD(P)-bd_dom_sf"/>
</dbReference>
<keyword evidence="1 3" id="KW-0560">Oxidoreductase</keyword>
<accession>A0ABR3YY22</accession>
<gene>
    <name evidence="3" type="primary">GRE2_3</name>
    <name evidence="3" type="ORF">Cpir12675_004396</name>
</gene>
<organism evidence="3 4">
    <name type="scientific">Ceratocystis pirilliformis</name>
    <dbReference type="NCBI Taxonomy" id="259994"/>
    <lineage>
        <taxon>Eukaryota</taxon>
        <taxon>Fungi</taxon>
        <taxon>Dikarya</taxon>
        <taxon>Ascomycota</taxon>
        <taxon>Pezizomycotina</taxon>
        <taxon>Sordariomycetes</taxon>
        <taxon>Hypocreomycetidae</taxon>
        <taxon>Microascales</taxon>
        <taxon>Ceratocystidaceae</taxon>
        <taxon>Ceratocystis</taxon>
    </lineage>
</organism>
<dbReference type="Proteomes" id="UP001583280">
    <property type="component" value="Unassembled WGS sequence"/>
</dbReference>
<evidence type="ECO:0000313" key="3">
    <source>
        <dbReference type="EMBL" id="KAL1892812.1"/>
    </source>
</evidence>
<dbReference type="Gene3D" id="3.40.50.720">
    <property type="entry name" value="NAD(P)-binding Rossmann-like Domain"/>
    <property type="match status" value="1"/>
</dbReference>
<evidence type="ECO:0000256" key="2">
    <source>
        <dbReference type="ARBA" id="ARBA00023445"/>
    </source>
</evidence>
<evidence type="ECO:0000256" key="1">
    <source>
        <dbReference type="ARBA" id="ARBA00023002"/>
    </source>
</evidence>